<evidence type="ECO:0000313" key="2">
    <source>
        <dbReference type="Proteomes" id="UP000789759"/>
    </source>
</evidence>
<gene>
    <name evidence="1" type="ORF">CPELLU_LOCUS4802</name>
</gene>
<sequence length="145" mass="16251">MITFLNDNVRDKVSPTSNTPSQISDHFRNNNIAPTLETVIDYIIKLQAPVDGNFRDDSIVRIRELILDSISSEERDGYETLVNQVLHDLAPPPTPPQISVSVSSLPFSVSEAMLKGFVFCPHTKPKESQEYNYSTTLDEGIPPNY</sequence>
<protein>
    <submittedName>
        <fullName evidence="1">14298_t:CDS:1</fullName>
    </submittedName>
</protein>
<name>A0A9N9B163_9GLOM</name>
<dbReference type="AlphaFoldDB" id="A0A9N9B163"/>
<comment type="caution">
    <text evidence="1">The sequence shown here is derived from an EMBL/GenBank/DDBJ whole genome shotgun (WGS) entry which is preliminary data.</text>
</comment>
<reference evidence="1" key="1">
    <citation type="submission" date="2021-06" db="EMBL/GenBank/DDBJ databases">
        <authorList>
            <person name="Kallberg Y."/>
            <person name="Tangrot J."/>
            <person name="Rosling A."/>
        </authorList>
    </citation>
    <scope>NUCLEOTIDE SEQUENCE</scope>
    <source>
        <strain evidence="1">FL966</strain>
    </source>
</reference>
<dbReference type="EMBL" id="CAJVQA010002587">
    <property type="protein sequence ID" value="CAG8552086.1"/>
    <property type="molecule type" value="Genomic_DNA"/>
</dbReference>
<dbReference type="Proteomes" id="UP000789759">
    <property type="component" value="Unassembled WGS sequence"/>
</dbReference>
<evidence type="ECO:0000313" key="1">
    <source>
        <dbReference type="EMBL" id="CAG8552086.1"/>
    </source>
</evidence>
<organism evidence="1 2">
    <name type="scientific">Cetraspora pellucida</name>
    <dbReference type="NCBI Taxonomy" id="1433469"/>
    <lineage>
        <taxon>Eukaryota</taxon>
        <taxon>Fungi</taxon>
        <taxon>Fungi incertae sedis</taxon>
        <taxon>Mucoromycota</taxon>
        <taxon>Glomeromycotina</taxon>
        <taxon>Glomeromycetes</taxon>
        <taxon>Diversisporales</taxon>
        <taxon>Gigasporaceae</taxon>
        <taxon>Cetraspora</taxon>
    </lineage>
</organism>
<proteinExistence type="predicted"/>
<dbReference type="OrthoDB" id="2409299at2759"/>
<accession>A0A9N9B163</accession>
<keyword evidence="2" id="KW-1185">Reference proteome</keyword>